<dbReference type="Proteomes" id="UP000275331">
    <property type="component" value="Unassembled WGS sequence"/>
</dbReference>
<dbReference type="Pfam" id="PF12034">
    <property type="entry name" value="YfbK_C"/>
    <property type="match status" value="1"/>
</dbReference>
<reference evidence="2 3" key="1">
    <citation type="submission" date="2018-10" db="EMBL/GenBank/DDBJ databases">
        <title>Transmission dynamics of multidrug resistant bacteria on intensive care unit surfaces.</title>
        <authorList>
            <person name="D'Souza A.W."/>
            <person name="Potter R.F."/>
            <person name="Wallace M."/>
            <person name="Shupe A."/>
            <person name="Patel S."/>
            <person name="Sun S."/>
            <person name="Gul D."/>
            <person name="Kwon J.H."/>
            <person name="Andleeb S."/>
            <person name="Burnham C.-A.D."/>
            <person name="Dantas G."/>
        </authorList>
    </citation>
    <scope>NUCLEOTIDE SEQUENCE [LARGE SCALE GENOMIC DNA]</scope>
    <source>
        <strain evidence="2 3">AS_373</strain>
    </source>
</reference>
<dbReference type="AlphaFoldDB" id="A0A427V779"/>
<dbReference type="OrthoDB" id="9805121at2"/>
<dbReference type="PANTHER" id="PTHR10579">
    <property type="entry name" value="CALCIUM-ACTIVATED CHLORIDE CHANNEL REGULATOR"/>
    <property type="match status" value="1"/>
</dbReference>
<dbReference type="PROSITE" id="PS50234">
    <property type="entry name" value="VWFA"/>
    <property type="match status" value="1"/>
</dbReference>
<proteinExistence type="predicted"/>
<dbReference type="SMART" id="SM00327">
    <property type="entry name" value="VWA"/>
    <property type="match status" value="1"/>
</dbReference>
<evidence type="ECO:0000313" key="2">
    <source>
        <dbReference type="EMBL" id="RSE28631.1"/>
    </source>
</evidence>
<sequence>MGVTFFRFSNVGYSTQRRYVSSSTNKGVFMFSKAAKWSIVMGMLVTGCSTYVAHSPQYEMRGRMVSQAVPAPMANTARYEHYDDNPIKQVSQQPLATFSLDVDTGSYANVRRFLNDGIYPPVDAVRVEEMMNYFPADAKPVYVAAPTSQPFAVDYELAPAPWNSERTLLRVDIQAKDIKTADLPPANLVFLVDVSGSMDEPAKLPLIKSSLKLLVDELRDQDRVAIVTYSGEERVALPSTAGSDKSTIRHAIEGLDAGGATSGEAGIRLAYQQAEKGFIKGGVNRILLATDGDFNVGISDNKQLETLIKQKRDTGITLSTLGVGSDNFNEAMMVNVADVGNGNYSYLDSLSEAKKVLNDEMHQTLITVAKDAKAQIEFNPQRVVEYRQIGYEKRQLRDEDFNNDAVDAGDIGAGKRVTVLFELTLVGQKAAVNPLRYGKQKPMEGKSDELALINLRWKAPQGGDSRLMSEPVKAAQLNTAFDSASQEMRFQTAVAAWGQKLRGSSYLAATSWEQIAQWASAARGEDSNGYRAEFIQLVKLSGKLAK</sequence>
<dbReference type="InterPro" id="IPR036465">
    <property type="entry name" value="vWFA_dom_sf"/>
</dbReference>
<dbReference type="SUPFAM" id="SSF53300">
    <property type="entry name" value="vWA-like"/>
    <property type="match status" value="1"/>
</dbReference>
<gene>
    <name evidence="2" type="ORF">EGT71_04385</name>
</gene>
<dbReference type="CDD" id="cd01465">
    <property type="entry name" value="vWA_subgroup"/>
    <property type="match status" value="1"/>
</dbReference>
<comment type="caution">
    <text evidence="2">The sequence shown here is derived from an EMBL/GenBank/DDBJ whole genome shotgun (WGS) entry which is preliminary data.</text>
</comment>
<dbReference type="InterPro" id="IPR051266">
    <property type="entry name" value="CLCR"/>
</dbReference>
<dbReference type="InterPro" id="IPR021908">
    <property type="entry name" value="YfbK_C"/>
</dbReference>
<dbReference type="PANTHER" id="PTHR10579:SF43">
    <property type="entry name" value="ZINC FINGER (C3HC4-TYPE RING FINGER) FAMILY PROTEIN"/>
    <property type="match status" value="1"/>
</dbReference>
<dbReference type="Pfam" id="PF00092">
    <property type="entry name" value="VWA"/>
    <property type="match status" value="1"/>
</dbReference>
<organism evidence="2 3">
    <name type="scientific">Atlantibacter subterraneus</name>
    <dbReference type="NCBI Taxonomy" id="255519"/>
    <lineage>
        <taxon>Bacteria</taxon>
        <taxon>Pseudomonadati</taxon>
        <taxon>Pseudomonadota</taxon>
        <taxon>Gammaproteobacteria</taxon>
        <taxon>Enterobacterales</taxon>
        <taxon>Enterobacteriaceae</taxon>
        <taxon>Atlantibacter</taxon>
    </lineage>
</organism>
<dbReference type="Pfam" id="PF12450">
    <property type="entry name" value="vWF_A"/>
    <property type="match status" value="1"/>
</dbReference>
<feature type="domain" description="VWFA" evidence="1">
    <location>
        <begin position="187"/>
        <end position="365"/>
    </location>
</feature>
<protein>
    <submittedName>
        <fullName evidence="2">VWA domain-containing protein</fullName>
    </submittedName>
</protein>
<dbReference type="InterPro" id="IPR002035">
    <property type="entry name" value="VWF_A"/>
</dbReference>
<name>A0A427V779_9ENTR</name>
<evidence type="ECO:0000259" key="1">
    <source>
        <dbReference type="PROSITE" id="PS50234"/>
    </source>
</evidence>
<dbReference type="Gene3D" id="3.40.50.410">
    <property type="entry name" value="von Willebrand factor, type A domain"/>
    <property type="match status" value="1"/>
</dbReference>
<dbReference type="EMBL" id="RHXB01000002">
    <property type="protein sequence ID" value="RSE28631.1"/>
    <property type="molecule type" value="Genomic_DNA"/>
</dbReference>
<dbReference type="InterPro" id="IPR022156">
    <property type="entry name" value="Uncharacterised_YfbK_N"/>
</dbReference>
<evidence type="ECO:0000313" key="3">
    <source>
        <dbReference type="Proteomes" id="UP000275331"/>
    </source>
</evidence>
<accession>A0A427V779</accession>